<dbReference type="GO" id="GO:0047820">
    <property type="term" value="F:D-glutamate cyclase activity"/>
    <property type="evidence" value="ECO:0007669"/>
    <property type="project" value="TreeGrafter"/>
</dbReference>
<sequence>MTLSQRESSALSPREVRALNRANRLDRNTSGLCSEFVQANLVVLPLADAFDFLRFCQYNPRACPVIDVTEPGDFEPKIAAPGADLRTDIARYQLYRDGELVAEQRDILDIFNGDMVSFLIGCSYSFEHRLAKAGVPLRHHEQRIDGAPMYITNRKCVPAGRFSGRLVVTMRPVPSSLVSEAVSVTARHPESHGAPVSVGNPQSLGITDLRKPDWGEPVQLHAGDVPVFWACGVTSQQIALESKVDFMITHSSGYMFVTDISI</sequence>
<keyword evidence="2" id="KW-0456">Lyase</keyword>
<dbReference type="Gene3D" id="3.40.1640.10">
    <property type="entry name" value="PSTPO5379-like"/>
    <property type="match status" value="1"/>
</dbReference>
<evidence type="ECO:0000313" key="4">
    <source>
        <dbReference type="Proteomes" id="UP000612956"/>
    </source>
</evidence>
<reference evidence="3" key="1">
    <citation type="journal article" date="2014" name="Int. J. Syst. Evol. Microbiol.">
        <title>Complete genome sequence of Corynebacterium casei LMG S-19264T (=DSM 44701T), isolated from a smear-ripened cheese.</title>
        <authorList>
            <consortium name="US DOE Joint Genome Institute (JGI-PGF)"/>
            <person name="Walter F."/>
            <person name="Albersmeier A."/>
            <person name="Kalinowski J."/>
            <person name="Ruckert C."/>
        </authorList>
    </citation>
    <scope>NUCLEOTIDE SEQUENCE</scope>
    <source>
        <strain evidence="3">CGMCC 4.7278</strain>
    </source>
</reference>
<reference evidence="3" key="2">
    <citation type="submission" date="2020-09" db="EMBL/GenBank/DDBJ databases">
        <authorList>
            <person name="Sun Q."/>
            <person name="Zhou Y."/>
        </authorList>
    </citation>
    <scope>NUCLEOTIDE SEQUENCE</scope>
    <source>
        <strain evidence="3">CGMCC 4.7278</strain>
    </source>
</reference>
<dbReference type="AlphaFoldDB" id="A0A917V425"/>
<dbReference type="SUPFAM" id="SSF160920">
    <property type="entry name" value="PSTPO5379-like"/>
    <property type="match status" value="1"/>
</dbReference>
<comment type="caution">
    <text evidence="3">The sequence shown here is derived from an EMBL/GenBank/DDBJ whole genome shotgun (WGS) entry which is preliminary data.</text>
</comment>
<keyword evidence="4" id="KW-1185">Reference proteome</keyword>
<dbReference type="InterPro" id="IPR016938">
    <property type="entry name" value="UPF0317"/>
</dbReference>
<dbReference type="NCBIfam" id="NF003969">
    <property type="entry name" value="PRK05463.1"/>
    <property type="match status" value="1"/>
</dbReference>
<name>A0A917V425_9NOCA</name>
<comment type="similarity">
    <text evidence="1">Belongs to the D-glutamate cyclase family.</text>
</comment>
<evidence type="ECO:0000256" key="2">
    <source>
        <dbReference type="ARBA" id="ARBA00023239"/>
    </source>
</evidence>
<gene>
    <name evidence="3" type="ORF">GCM10011591_02560</name>
</gene>
<dbReference type="GO" id="GO:0006536">
    <property type="term" value="P:glutamate metabolic process"/>
    <property type="evidence" value="ECO:0007669"/>
    <property type="project" value="TreeGrafter"/>
</dbReference>
<accession>A0A917V425</accession>
<dbReference type="PANTHER" id="PTHR32022:SF10">
    <property type="entry name" value="D-GLUTAMATE CYCLASE, MITOCHONDRIAL"/>
    <property type="match status" value="1"/>
</dbReference>
<dbReference type="FunFam" id="3.30.2040.10:FF:000001">
    <property type="entry name" value="D-glutamate cyclase, mitochondrial"/>
    <property type="match status" value="1"/>
</dbReference>
<dbReference type="InterPro" id="IPR038021">
    <property type="entry name" value="Putative_hydro-lyase"/>
</dbReference>
<organism evidence="3 4">
    <name type="scientific">Nocardia camponoti</name>
    <dbReference type="NCBI Taxonomy" id="1616106"/>
    <lineage>
        <taxon>Bacteria</taxon>
        <taxon>Bacillati</taxon>
        <taxon>Actinomycetota</taxon>
        <taxon>Actinomycetes</taxon>
        <taxon>Mycobacteriales</taxon>
        <taxon>Nocardiaceae</taxon>
        <taxon>Nocardia</taxon>
    </lineage>
</organism>
<dbReference type="Pfam" id="PF07286">
    <property type="entry name" value="D-Glu_cyclase"/>
    <property type="match status" value="1"/>
</dbReference>
<dbReference type="Gene3D" id="3.30.2040.10">
    <property type="entry name" value="PSTPO5379-like domain"/>
    <property type="match status" value="1"/>
</dbReference>
<dbReference type="PANTHER" id="PTHR32022">
    <property type="entry name" value="D-GLUTAMATE CYCLASE, MITOCHONDRIAL"/>
    <property type="match status" value="1"/>
</dbReference>
<dbReference type="RefSeq" id="WP_188826853.1">
    <property type="nucleotide sequence ID" value="NZ_BMMW01000001.1"/>
</dbReference>
<dbReference type="Proteomes" id="UP000612956">
    <property type="component" value="Unassembled WGS sequence"/>
</dbReference>
<evidence type="ECO:0000256" key="1">
    <source>
        <dbReference type="ARBA" id="ARBA00007896"/>
    </source>
</evidence>
<dbReference type="EMBL" id="BMMW01000001">
    <property type="protein sequence ID" value="GGK34318.1"/>
    <property type="molecule type" value="Genomic_DNA"/>
</dbReference>
<proteinExistence type="inferred from homology"/>
<protein>
    <submittedName>
        <fullName evidence="3">DUF1445 domain-containing protein</fullName>
    </submittedName>
</protein>
<dbReference type="PIRSF" id="PIRSF029755">
    <property type="entry name" value="UCP029755"/>
    <property type="match status" value="1"/>
</dbReference>
<evidence type="ECO:0000313" key="3">
    <source>
        <dbReference type="EMBL" id="GGK34318.1"/>
    </source>
</evidence>
<dbReference type="InterPro" id="IPR009906">
    <property type="entry name" value="D-Glu_cyclase"/>
</dbReference>